<sequence length="595" mass="69065">MDQNEIKNNILNNPIEIIDKLFNENKNNLENGSIHKKFEQIISNDETYLSIPQIDTINQCDLSNCKLVKIRCMIQDIFDPQFCPSYYKIKNLQTNQIRYESSKYKDYINLKDDEEVDSNFNSQPFDKLVLYCIPIPCDNNCDNNSNNNGNNGNNSNKIKNIDINKIYNFPIPIEENNNKNNKTPFIVNVYDENILLDDKGEPIPFKINELVEFIGIVSKFNPNNNKNNKDFEPDQPIANLMSTLELEDELSQIPDSLIPQFHSITYRYINPYTNPTITNNPYNNNNYNNNNNNNNNNNLSKNEIEKLREELLTFISKFVIDKNLSEYLLLHILSKVYSFSAGLCIGNFSLNITIPNKENFSHMADIIELLFSKLTSRSHRFQVTIESLNDSSIIPFKDYDRNRLVSGLLQLPKNTHLIIDETKLSEGKIESQGLKALNAFTTLSTLQKVEYDFQYHPIEIQTDILLSTISYGKPLIKGFCEVSIDSSVTLPSLNDLRNLSFDQEKLLSFRNYIYYCKNLNFKLLSDQDENSDATKLIQDDFVKTRQSDQNMTQDIFHCWLTLARLLALSFGDNCITIDKWNKMKMIEEIRKNKNK</sequence>
<evidence type="ECO:0000256" key="2">
    <source>
        <dbReference type="ARBA" id="ARBA00023242"/>
    </source>
</evidence>
<dbReference type="GeneID" id="10502300"/>
<dbReference type="FunCoup" id="F0ZPI7">
    <property type="interactions" value="60"/>
</dbReference>
<evidence type="ECO:0000256" key="1">
    <source>
        <dbReference type="ARBA" id="ARBA00004123"/>
    </source>
</evidence>
<gene>
    <name evidence="4" type="ORF">DICPUDRAFT_94871</name>
</gene>
<dbReference type="PANTHER" id="PTHR13489">
    <property type="entry name" value="MINI-CHROMOSOME MAINTENANCE COMPLEX-BINDING PROTEIN"/>
    <property type="match status" value="1"/>
</dbReference>
<evidence type="ECO:0000313" key="4">
    <source>
        <dbReference type="EMBL" id="EGC34130.1"/>
    </source>
</evidence>
<evidence type="ECO:0008006" key="6">
    <source>
        <dbReference type="Google" id="ProtNLM"/>
    </source>
</evidence>
<comment type="subcellular location">
    <subcellularLocation>
        <location evidence="1">Nucleus</location>
    </subcellularLocation>
</comment>
<dbReference type="GO" id="GO:0003682">
    <property type="term" value="F:chromatin binding"/>
    <property type="evidence" value="ECO:0000318"/>
    <property type="project" value="GO_Central"/>
</dbReference>
<evidence type="ECO:0000256" key="3">
    <source>
        <dbReference type="SAM" id="MobiDB-lite"/>
    </source>
</evidence>
<keyword evidence="2" id="KW-0539">Nucleus</keyword>
<dbReference type="InParanoid" id="F0ZPI7"/>
<dbReference type="PANTHER" id="PTHR13489:SF0">
    <property type="entry name" value="MINI-CHROMOSOME MAINTENANCE COMPLEX-BINDING PROTEIN"/>
    <property type="match status" value="1"/>
</dbReference>
<accession>F0ZPI7</accession>
<feature type="compositionally biased region" description="Low complexity" evidence="3">
    <location>
        <begin position="279"/>
        <end position="298"/>
    </location>
</feature>
<organism evidence="4 5">
    <name type="scientific">Dictyostelium purpureum</name>
    <name type="common">Slime mold</name>
    <dbReference type="NCBI Taxonomy" id="5786"/>
    <lineage>
        <taxon>Eukaryota</taxon>
        <taxon>Amoebozoa</taxon>
        <taxon>Evosea</taxon>
        <taxon>Eumycetozoa</taxon>
        <taxon>Dictyostelia</taxon>
        <taxon>Dictyosteliales</taxon>
        <taxon>Dictyosteliaceae</taxon>
        <taxon>Dictyostelium</taxon>
    </lineage>
</organism>
<dbReference type="GO" id="GO:0005634">
    <property type="term" value="C:nucleus"/>
    <property type="evidence" value="ECO:0007669"/>
    <property type="project" value="UniProtKB-SubCell"/>
</dbReference>
<dbReference type="OMA" id="ESALICY"/>
<keyword evidence="5" id="KW-1185">Reference proteome</keyword>
<dbReference type="OrthoDB" id="329666at2759"/>
<dbReference type="Pfam" id="PF09739">
    <property type="entry name" value="MCM_bind"/>
    <property type="match status" value="1"/>
</dbReference>
<name>F0ZPI7_DICPU</name>
<dbReference type="VEuPathDB" id="AmoebaDB:DICPUDRAFT_94871"/>
<dbReference type="KEGG" id="dpp:DICPUDRAFT_94871"/>
<reference evidence="5" key="1">
    <citation type="journal article" date="2011" name="Genome Biol.">
        <title>Comparative genomics of the social amoebae Dictyostelium discoideum and Dictyostelium purpureum.</title>
        <authorList>
            <consortium name="US DOE Joint Genome Institute (JGI-PGF)"/>
            <person name="Sucgang R."/>
            <person name="Kuo A."/>
            <person name="Tian X."/>
            <person name="Salerno W."/>
            <person name="Parikh A."/>
            <person name="Feasley C.L."/>
            <person name="Dalin E."/>
            <person name="Tu H."/>
            <person name="Huang E."/>
            <person name="Barry K."/>
            <person name="Lindquist E."/>
            <person name="Shapiro H."/>
            <person name="Bruce D."/>
            <person name="Schmutz J."/>
            <person name="Salamov A."/>
            <person name="Fey P."/>
            <person name="Gaudet P."/>
            <person name="Anjard C."/>
            <person name="Babu M.M."/>
            <person name="Basu S."/>
            <person name="Bushmanova Y."/>
            <person name="van der Wel H."/>
            <person name="Katoh-Kurasawa M."/>
            <person name="Dinh C."/>
            <person name="Coutinho P.M."/>
            <person name="Saito T."/>
            <person name="Elias M."/>
            <person name="Schaap P."/>
            <person name="Kay R.R."/>
            <person name="Henrissat B."/>
            <person name="Eichinger L."/>
            <person name="Rivero F."/>
            <person name="Putnam N.H."/>
            <person name="West C.M."/>
            <person name="Loomis W.F."/>
            <person name="Chisholm R.L."/>
            <person name="Shaulsky G."/>
            <person name="Strassmann J.E."/>
            <person name="Queller D.C."/>
            <person name="Kuspa A."/>
            <person name="Grigoriev I.V."/>
        </authorList>
    </citation>
    <scope>NUCLEOTIDE SEQUENCE [LARGE SCALE GENOMIC DNA]</scope>
    <source>
        <strain evidence="5">QSDP1</strain>
    </source>
</reference>
<dbReference type="RefSeq" id="XP_003289328.1">
    <property type="nucleotide sequence ID" value="XM_003289280.1"/>
</dbReference>
<dbReference type="GO" id="GO:0006261">
    <property type="term" value="P:DNA-templated DNA replication"/>
    <property type="evidence" value="ECO:0000318"/>
    <property type="project" value="GO_Central"/>
</dbReference>
<dbReference type="InterPro" id="IPR019140">
    <property type="entry name" value="MCM_complex-bd"/>
</dbReference>
<dbReference type="STRING" id="5786.F0ZPI7"/>
<evidence type="ECO:0000313" key="5">
    <source>
        <dbReference type="Proteomes" id="UP000001064"/>
    </source>
</evidence>
<dbReference type="AlphaFoldDB" id="F0ZPI7"/>
<proteinExistence type="predicted"/>
<dbReference type="eggNOG" id="KOG2545">
    <property type="taxonomic scope" value="Eukaryota"/>
</dbReference>
<feature type="region of interest" description="Disordered" evidence="3">
    <location>
        <begin position="279"/>
        <end position="299"/>
    </location>
</feature>
<protein>
    <recommendedName>
        <fullName evidence="6">Mini-chromosome maintenance complex-binding protein</fullName>
    </recommendedName>
</protein>
<dbReference type="EMBL" id="GL871110">
    <property type="protein sequence ID" value="EGC34130.1"/>
    <property type="molecule type" value="Genomic_DNA"/>
</dbReference>
<dbReference type="Proteomes" id="UP000001064">
    <property type="component" value="Unassembled WGS sequence"/>
</dbReference>